<evidence type="ECO:0000313" key="3">
    <source>
        <dbReference type="Proteomes" id="UP000314294"/>
    </source>
</evidence>
<dbReference type="AlphaFoldDB" id="A0A4Z2GA73"/>
<dbReference type="Proteomes" id="UP000314294">
    <property type="component" value="Unassembled WGS sequence"/>
</dbReference>
<protein>
    <submittedName>
        <fullName evidence="2">Uncharacterized protein</fullName>
    </submittedName>
</protein>
<name>A0A4Z2GA73_9TELE</name>
<reference evidence="2 3" key="1">
    <citation type="submission" date="2019-03" db="EMBL/GenBank/DDBJ databases">
        <title>First draft genome of Liparis tanakae, snailfish: a comprehensive survey of snailfish specific genes.</title>
        <authorList>
            <person name="Kim W."/>
            <person name="Song I."/>
            <person name="Jeong J.-H."/>
            <person name="Kim D."/>
            <person name="Kim S."/>
            <person name="Ryu S."/>
            <person name="Song J.Y."/>
            <person name="Lee S.K."/>
        </authorList>
    </citation>
    <scope>NUCLEOTIDE SEQUENCE [LARGE SCALE GENOMIC DNA]</scope>
    <source>
        <tissue evidence="2">Muscle</tissue>
    </source>
</reference>
<feature type="region of interest" description="Disordered" evidence="1">
    <location>
        <begin position="55"/>
        <end position="104"/>
    </location>
</feature>
<keyword evidence="3" id="KW-1185">Reference proteome</keyword>
<accession>A0A4Z2GA73</accession>
<comment type="caution">
    <text evidence="2">The sequence shown here is derived from an EMBL/GenBank/DDBJ whole genome shotgun (WGS) entry which is preliminary data.</text>
</comment>
<evidence type="ECO:0000313" key="2">
    <source>
        <dbReference type="EMBL" id="TNN49694.1"/>
    </source>
</evidence>
<proteinExistence type="predicted"/>
<sequence length="159" mass="17918">MHGSVGRHEADERRMLWRQWRQKKKKKKKQLDVASVDYFALSSYQRFVPESQGPLTGQLFSSEAGGQEAREWGTGREGGAQKKSTKIKSGAFLDPETPAAESHPNMSPVFTLIFECHGEWEEYDPSICGRKMCTHLESYVWICVPPPTTTTTTTTTPPP</sequence>
<organism evidence="2 3">
    <name type="scientific">Liparis tanakae</name>
    <name type="common">Tanaka's snailfish</name>
    <dbReference type="NCBI Taxonomy" id="230148"/>
    <lineage>
        <taxon>Eukaryota</taxon>
        <taxon>Metazoa</taxon>
        <taxon>Chordata</taxon>
        <taxon>Craniata</taxon>
        <taxon>Vertebrata</taxon>
        <taxon>Euteleostomi</taxon>
        <taxon>Actinopterygii</taxon>
        <taxon>Neopterygii</taxon>
        <taxon>Teleostei</taxon>
        <taxon>Neoteleostei</taxon>
        <taxon>Acanthomorphata</taxon>
        <taxon>Eupercaria</taxon>
        <taxon>Perciformes</taxon>
        <taxon>Cottioidei</taxon>
        <taxon>Cottales</taxon>
        <taxon>Liparidae</taxon>
        <taxon>Liparis</taxon>
    </lineage>
</organism>
<dbReference type="EMBL" id="SRLO01000645">
    <property type="protein sequence ID" value="TNN49694.1"/>
    <property type="molecule type" value="Genomic_DNA"/>
</dbReference>
<evidence type="ECO:0000256" key="1">
    <source>
        <dbReference type="SAM" id="MobiDB-lite"/>
    </source>
</evidence>
<gene>
    <name evidence="2" type="ORF">EYF80_040099</name>
</gene>